<sequence>MLEHCKTAQERWGGVNQLIDRWLEQRRQLLVSFVALEAACDADFEEVEKPLIDEFSQLLMDYISAGHFEIYPQLREEARSFNDHQALALADQLLERLEMSTELVLGFDADYDTQALTEQNLPRLPAWLERLTKGLAARFNLEDQLIGRIHADRAPMNA</sequence>
<keyword evidence="2 3" id="KW-0804">Transcription</keyword>
<protein>
    <submittedName>
        <fullName evidence="4">Sigma D regulator</fullName>
    </submittedName>
</protein>
<dbReference type="Pfam" id="PF04353">
    <property type="entry name" value="Rsd_AlgQ"/>
    <property type="match status" value="1"/>
</dbReference>
<gene>
    <name evidence="4" type="ORF">FGL86_09020</name>
</gene>
<reference evidence="4 5" key="1">
    <citation type="submission" date="2019-06" db="EMBL/GenBank/DDBJ databases">
        <title>Genome analyses of bacteria isolated from kimchi.</title>
        <authorList>
            <person name="Lee S."/>
            <person name="Ahn S."/>
            <person name="Roh S."/>
        </authorList>
    </citation>
    <scope>NUCLEOTIDE SEQUENCE [LARGE SCALE GENOMIC DNA]</scope>
    <source>
        <strain evidence="4 5">CBA4606</strain>
    </source>
</reference>
<dbReference type="GO" id="GO:0006355">
    <property type="term" value="P:regulation of DNA-templated transcription"/>
    <property type="evidence" value="ECO:0007669"/>
    <property type="project" value="InterPro"/>
</dbReference>
<dbReference type="EMBL" id="CP042382">
    <property type="protein sequence ID" value="QEA39200.1"/>
    <property type="molecule type" value="Genomic_DNA"/>
</dbReference>
<comment type="similarity">
    <text evidence="3">Belongs to the Rsd/AlgQ family.</text>
</comment>
<dbReference type="Gene3D" id="1.20.120.1370">
    <property type="entry name" value="Regulator of RNA polymerase sigma(70) subunit, domain 4"/>
    <property type="match status" value="1"/>
</dbReference>
<evidence type="ECO:0000256" key="2">
    <source>
        <dbReference type="ARBA" id="ARBA00023163"/>
    </source>
</evidence>
<evidence type="ECO:0000256" key="1">
    <source>
        <dbReference type="ARBA" id="ARBA00023015"/>
    </source>
</evidence>
<dbReference type="RefSeq" id="WP_147184252.1">
    <property type="nucleotide sequence ID" value="NZ_CP042382.1"/>
</dbReference>
<proteinExistence type="inferred from homology"/>
<dbReference type="NCBIfam" id="NF008723">
    <property type="entry name" value="PRK11718.1"/>
    <property type="match status" value="1"/>
</dbReference>
<keyword evidence="1 3" id="KW-0805">Transcription regulation</keyword>
<organism evidence="4 5">
    <name type="scientific">Pistricoccus aurantiacus</name>
    <dbReference type="NCBI Taxonomy" id="1883414"/>
    <lineage>
        <taxon>Bacteria</taxon>
        <taxon>Pseudomonadati</taxon>
        <taxon>Pseudomonadota</taxon>
        <taxon>Gammaproteobacteria</taxon>
        <taxon>Oceanospirillales</taxon>
        <taxon>Halomonadaceae</taxon>
        <taxon>Pistricoccus</taxon>
    </lineage>
</organism>
<evidence type="ECO:0000313" key="4">
    <source>
        <dbReference type="EMBL" id="QEA39200.1"/>
    </source>
</evidence>
<dbReference type="PIRSF" id="PIRSF016548">
    <property type="entry name" value="Rsd_AlgQ"/>
    <property type="match status" value="1"/>
</dbReference>
<dbReference type="Proteomes" id="UP000321272">
    <property type="component" value="Chromosome"/>
</dbReference>
<dbReference type="InterPro" id="IPR007448">
    <property type="entry name" value="Sigma70_reg_Rsd_AlgQ"/>
</dbReference>
<keyword evidence="5" id="KW-1185">Reference proteome</keyword>
<evidence type="ECO:0000313" key="5">
    <source>
        <dbReference type="Proteomes" id="UP000321272"/>
    </source>
</evidence>
<accession>A0A5B8SWN7</accession>
<dbReference type="OrthoDB" id="5567237at2"/>
<name>A0A5B8SWN7_9GAMM</name>
<dbReference type="InterPro" id="IPR038309">
    <property type="entry name" value="Rsd/AlgQ_sf"/>
</dbReference>
<evidence type="ECO:0000256" key="3">
    <source>
        <dbReference type="RuleBase" id="RU004409"/>
    </source>
</evidence>
<dbReference type="AlphaFoldDB" id="A0A5B8SWN7"/>
<dbReference type="KEGG" id="paur:FGL86_09020"/>